<keyword evidence="3" id="KW-1185">Reference proteome</keyword>
<comment type="caution">
    <text evidence="2">The sequence shown here is derived from an EMBL/GenBank/DDBJ whole genome shotgun (WGS) entry which is preliminary data.</text>
</comment>
<accession>A0A8T0FXA0</accession>
<evidence type="ECO:0000256" key="1">
    <source>
        <dbReference type="SAM" id="MobiDB-lite"/>
    </source>
</evidence>
<dbReference type="Proteomes" id="UP000807504">
    <property type="component" value="Unassembled WGS sequence"/>
</dbReference>
<gene>
    <name evidence="2" type="ORF">HNY73_000208</name>
</gene>
<organism evidence="2 3">
    <name type="scientific">Argiope bruennichi</name>
    <name type="common">Wasp spider</name>
    <name type="synonym">Aranea bruennichi</name>
    <dbReference type="NCBI Taxonomy" id="94029"/>
    <lineage>
        <taxon>Eukaryota</taxon>
        <taxon>Metazoa</taxon>
        <taxon>Ecdysozoa</taxon>
        <taxon>Arthropoda</taxon>
        <taxon>Chelicerata</taxon>
        <taxon>Arachnida</taxon>
        <taxon>Araneae</taxon>
        <taxon>Araneomorphae</taxon>
        <taxon>Entelegynae</taxon>
        <taxon>Araneoidea</taxon>
        <taxon>Araneidae</taxon>
        <taxon>Argiope</taxon>
    </lineage>
</organism>
<feature type="compositionally biased region" description="Basic and acidic residues" evidence="1">
    <location>
        <begin position="68"/>
        <end position="79"/>
    </location>
</feature>
<sequence>MSNGSLEGKQALSVQPGELRLILQALRSDILKDVDTKLLKGIDRLVMELELKYRKPQNGVSEKPSPSKKTENPKELPPKEFVLRNSTLTNLWEKASNCV</sequence>
<reference evidence="2" key="1">
    <citation type="journal article" date="2020" name="bioRxiv">
        <title>Chromosome-level reference genome of the European wasp spider Argiope bruennichi: a resource for studies on range expansion and evolutionary adaptation.</title>
        <authorList>
            <person name="Sheffer M.M."/>
            <person name="Hoppe A."/>
            <person name="Krehenwinkel H."/>
            <person name="Uhl G."/>
            <person name="Kuss A.W."/>
            <person name="Jensen L."/>
            <person name="Jensen C."/>
            <person name="Gillespie R.G."/>
            <person name="Hoff K.J."/>
            <person name="Prost S."/>
        </authorList>
    </citation>
    <scope>NUCLEOTIDE SEQUENCE</scope>
</reference>
<proteinExistence type="predicted"/>
<feature type="region of interest" description="Disordered" evidence="1">
    <location>
        <begin position="54"/>
        <end position="79"/>
    </location>
</feature>
<reference evidence="2" key="2">
    <citation type="submission" date="2020-06" db="EMBL/GenBank/DDBJ databases">
        <authorList>
            <person name="Sheffer M."/>
        </authorList>
    </citation>
    <scope>NUCLEOTIDE SEQUENCE</scope>
</reference>
<evidence type="ECO:0000313" key="3">
    <source>
        <dbReference type="Proteomes" id="UP000807504"/>
    </source>
</evidence>
<name>A0A8T0FXA0_ARGBR</name>
<dbReference type="EMBL" id="JABXBU010000001">
    <property type="protein sequence ID" value="KAF8795744.1"/>
    <property type="molecule type" value="Genomic_DNA"/>
</dbReference>
<protein>
    <submittedName>
        <fullName evidence="2">Uncharacterized protein</fullName>
    </submittedName>
</protein>
<evidence type="ECO:0000313" key="2">
    <source>
        <dbReference type="EMBL" id="KAF8795744.1"/>
    </source>
</evidence>
<dbReference type="AlphaFoldDB" id="A0A8T0FXA0"/>